<keyword evidence="2" id="KW-1133">Transmembrane helix</keyword>
<dbReference type="EMBL" id="KV417986">
    <property type="protein sequence ID" value="KZP03899.1"/>
    <property type="molecule type" value="Genomic_DNA"/>
</dbReference>
<evidence type="ECO:0000313" key="3">
    <source>
        <dbReference type="EMBL" id="KZP03899.1"/>
    </source>
</evidence>
<protein>
    <submittedName>
        <fullName evidence="3">Uncharacterized protein</fullName>
    </submittedName>
</protein>
<feature type="compositionally biased region" description="Basic and acidic residues" evidence="1">
    <location>
        <begin position="289"/>
        <end position="299"/>
    </location>
</feature>
<accession>A0A167UFM1</accession>
<dbReference type="AlphaFoldDB" id="A0A167UFM1"/>
<sequence>MAPTNASRSLACYHLGLRLLSEDTVAATLADIRELDREILRFEAATEELRSKRTTLQSFANNHKSHLPPVTRLPVEALSQIFQQGAFASWLGSNSTSRKDDYDSDKAAAVYECDKTPLIIASVSRQRRNVALSTLRLWSVISLVLRPKHTKRYIELDVKHKMRGLDRSTKTGPGFWLTFVAFILLLLALEEGATACPARARRATPWRSSPAPARGSWTGSGGTGTSCRAQNMASADAPASPPNDDDDAASDSLSIVSNERAAQDREQAVGDKNQNTPPGARLGPLATKLDMKRRARAER</sequence>
<keyword evidence="2" id="KW-0472">Membrane</keyword>
<evidence type="ECO:0000256" key="2">
    <source>
        <dbReference type="SAM" id="Phobius"/>
    </source>
</evidence>
<gene>
    <name evidence="3" type="ORF">FIBSPDRAFT_968599</name>
</gene>
<feature type="region of interest" description="Disordered" evidence="1">
    <location>
        <begin position="199"/>
        <end position="299"/>
    </location>
</feature>
<organism evidence="3 4">
    <name type="scientific">Athelia psychrophila</name>
    <dbReference type="NCBI Taxonomy" id="1759441"/>
    <lineage>
        <taxon>Eukaryota</taxon>
        <taxon>Fungi</taxon>
        <taxon>Dikarya</taxon>
        <taxon>Basidiomycota</taxon>
        <taxon>Agaricomycotina</taxon>
        <taxon>Agaricomycetes</taxon>
        <taxon>Agaricomycetidae</taxon>
        <taxon>Atheliales</taxon>
        <taxon>Atheliaceae</taxon>
        <taxon>Athelia</taxon>
    </lineage>
</organism>
<proteinExistence type="predicted"/>
<feature type="compositionally biased region" description="Low complexity" evidence="1">
    <location>
        <begin position="205"/>
        <end position="217"/>
    </location>
</feature>
<evidence type="ECO:0000256" key="1">
    <source>
        <dbReference type="SAM" id="MobiDB-lite"/>
    </source>
</evidence>
<evidence type="ECO:0000313" key="4">
    <source>
        <dbReference type="Proteomes" id="UP000076532"/>
    </source>
</evidence>
<keyword evidence="2" id="KW-0812">Transmembrane</keyword>
<name>A0A167UFM1_9AGAM</name>
<feature type="transmembrane region" description="Helical" evidence="2">
    <location>
        <begin position="171"/>
        <end position="189"/>
    </location>
</feature>
<dbReference type="Proteomes" id="UP000076532">
    <property type="component" value="Unassembled WGS sequence"/>
</dbReference>
<reference evidence="3 4" key="1">
    <citation type="journal article" date="2016" name="Mol. Biol. Evol.">
        <title>Comparative Genomics of Early-Diverging Mushroom-Forming Fungi Provides Insights into the Origins of Lignocellulose Decay Capabilities.</title>
        <authorList>
            <person name="Nagy L.G."/>
            <person name="Riley R."/>
            <person name="Tritt A."/>
            <person name="Adam C."/>
            <person name="Daum C."/>
            <person name="Floudas D."/>
            <person name="Sun H."/>
            <person name="Yadav J.S."/>
            <person name="Pangilinan J."/>
            <person name="Larsson K.H."/>
            <person name="Matsuura K."/>
            <person name="Barry K."/>
            <person name="Labutti K."/>
            <person name="Kuo R."/>
            <person name="Ohm R.A."/>
            <person name="Bhattacharya S.S."/>
            <person name="Shirouzu T."/>
            <person name="Yoshinaga Y."/>
            <person name="Martin F.M."/>
            <person name="Grigoriev I.V."/>
            <person name="Hibbett D.S."/>
        </authorList>
    </citation>
    <scope>NUCLEOTIDE SEQUENCE [LARGE SCALE GENOMIC DNA]</scope>
    <source>
        <strain evidence="3 4">CBS 109695</strain>
    </source>
</reference>
<keyword evidence="4" id="KW-1185">Reference proteome</keyword>